<dbReference type="RefSeq" id="WP_377460079.1">
    <property type="nucleotide sequence ID" value="NZ_JBHLUB010000031.1"/>
</dbReference>
<protein>
    <submittedName>
        <fullName evidence="3">DNA-processing protein DprA</fullName>
    </submittedName>
</protein>
<comment type="similarity">
    <text evidence="1">Belongs to the DprA/Smf family.</text>
</comment>
<dbReference type="PANTHER" id="PTHR43022:SF1">
    <property type="entry name" value="PROTEIN SMF"/>
    <property type="match status" value="1"/>
</dbReference>
<dbReference type="PANTHER" id="PTHR43022">
    <property type="entry name" value="PROTEIN SMF"/>
    <property type="match status" value="1"/>
</dbReference>
<evidence type="ECO:0000256" key="1">
    <source>
        <dbReference type="ARBA" id="ARBA00006525"/>
    </source>
</evidence>
<dbReference type="InterPro" id="IPR057666">
    <property type="entry name" value="DrpA_SLOG"/>
</dbReference>
<dbReference type="NCBIfam" id="TIGR00732">
    <property type="entry name" value="dprA"/>
    <property type="match status" value="1"/>
</dbReference>
<evidence type="ECO:0000259" key="2">
    <source>
        <dbReference type="Pfam" id="PF02481"/>
    </source>
</evidence>
<evidence type="ECO:0000313" key="4">
    <source>
        <dbReference type="Proteomes" id="UP001589862"/>
    </source>
</evidence>
<reference evidence="3 4" key="1">
    <citation type="submission" date="2024-09" db="EMBL/GenBank/DDBJ databases">
        <authorList>
            <person name="Sun Q."/>
            <person name="Mori K."/>
        </authorList>
    </citation>
    <scope>NUCLEOTIDE SEQUENCE [LARGE SCALE GENOMIC DNA]</scope>
    <source>
        <strain evidence="3 4">NCAIM B.02604</strain>
    </source>
</reference>
<dbReference type="Proteomes" id="UP001589862">
    <property type="component" value="Unassembled WGS sequence"/>
</dbReference>
<dbReference type="EMBL" id="JBHLUB010000031">
    <property type="protein sequence ID" value="MFC0582714.1"/>
    <property type="molecule type" value="Genomic_DNA"/>
</dbReference>
<dbReference type="SUPFAM" id="SSF102405">
    <property type="entry name" value="MCP/YpsA-like"/>
    <property type="match status" value="1"/>
</dbReference>
<keyword evidence="4" id="KW-1185">Reference proteome</keyword>
<organism evidence="3 4">
    <name type="scientific">Micrococcoides hystricis</name>
    <dbReference type="NCBI Taxonomy" id="1572761"/>
    <lineage>
        <taxon>Bacteria</taxon>
        <taxon>Bacillati</taxon>
        <taxon>Actinomycetota</taxon>
        <taxon>Actinomycetes</taxon>
        <taxon>Micrococcales</taxon>
        <taxon>Micrococcaceae</taxon>
        <taxon>Micrococcoides</taxon>
    </lineage>
</organism>
<sequence length="419" mass="45691">MTTCYPADLRPDLEPLRRIRVELAHIIEPEDWIGMQLIHHLGPEQAHRLVTDTSLNEHRLSKVLHDHGAVMPQRSFAATVQAALRRWNKRITTLADSEAHAIMRGVDAALLIPEDPRWPQQLADLGADQPVLLWVRGDPEILNEHQVAVVGARAATPYGTAVAEDLVGMIIRAGHHVTSGGAYGIDAASHHAALRTSANPRGGKSTRNGSRTIAVLAGGIDRYYPAGNRDLLRRIAQNGAVISEVLPGRPPSRYRFLSRNRIIAALSSLIVVVEAQHRSGALNTAHHGLNLGRTVAAVPGSVFATSSAGCHRLIQETPTELIYRAEDVQRLLDVTVTQAEQHEESLDLTELMVLACLPVSKHVGIDGIVDRTGLPVHQILAILTQLAASGYAVERDQLWRSTGRTSHSREQHDNAKKLG</sequence>
<comment type="caution">
    <text evidence="3">The sequence shown here is derived from an EMBL/GenBank/DDBJ whole genome shotgun (WGS) entry which is preliminary data.</text>
</comment>
<accession>A0ABV6PC63</accession>
<gene>
    <name evidence="3" type="primary">dprA</name>
    <name evidence="3" type="ORF">ACFFFR_10040</name>
</gene>
<evidence type="ECO:0000313" key="3">
    <source>
        <dbReference type="EMBL" id="MFC0582714.1"/>
    </source>
</evidence>
<dbReference type="Pfam" id="PF02481">
    <property type="entry name" value="DNA_processg_A"/>
    <property type="match status" value="1"/>
</dbReference>
<dbReference type="InterPro" id="IPR003488">
    <property type="entry name" value="DprA"/>
</dbReference>
<proteinExistence type="inferred from homology"/>
<name>A0ABV6PC63_9MICC</name>
<feature type="domain" description="Smf/DprA SLOG" evidence="2">
    <location>
        <begin position="110"/>
        <end position="330"/>
    </location>
</feature>
<dbReference type="Gene3D" id="3.40.50.450">
    <property type="match status" value="1"/>
</dbReference>